<dbReference type="PANTHER" id="PTHR43000">
    <property type="entry name" value="DTDP-D-GLUCOSE 4,6-DEHYDRATASE-RELATED"/>
    <property type="match status" value="1"/>
</dbReference>
<evidence type="ECO:0000259" key="2">
    <source>
        <dbReference type="Pfam" id="PF01370"/>
    </source>
</evidence>
<evidence type="ECO:0000256" key="1">
    <source>
        <dbReference type="ARBA" id="ARBA00007637"/>
    </source>
</evidence>
<sequence>MRALVTGGAGFVGSNLVDALIVGGCDVTVLDDLSTGREANLTGAVASGAELVTCDVFDAAAVRSAFEAANPDTVFHLAAQAQVSDSVADPDRDARVNVLGTISVLEAARLSGVERLVYVSTGGAMYGEAGVYPTPETALIRPESPYGASKFAAESYVSMYTDLHGLSTYTLRLANVYGPRQIPHSEGGVVAIFCERALLGKMSHINGDGEQTRDFVEVSDVVSALLAAGNSRVHGACNIGSGLETSINELVAAIDGLVDGGLEVDYRPARGGEVRRSVLDPSLALEDLGWQPTVALGDGLRGTLDHFR</sequence>
<proteinExistence type="inferred from homology"/>
<dbReference type="Pfam" id="PF01370">
    <property type="entry name" value="Epimerase"/>
    <property type="match status" value="1"/>
</dbReference>
<name>A0A6J7DDY2_9ZZZZ</name>
<dbReference type="Gene3D" id="3.90.25.10">
    <property type="entry name" value="UDP-galactose 4-epimerase, domain 1"/>
    <property type="match status" value="1"/>
</dbReference>
<dbReference type="EMBL" id="CAFBLU010000007">
    <property type="protein sequence ID" value="CAB4868706.1"/>
    <property type="molecule type" value="Genomic_DNA"/>
</dbReference>
<reference evidence="3" key="1">
    <citation type="submission" date="2020-05" db="EMBL/GenBank/DDBJ databases">
        <authorList>
            <person name="Chiriac C."/>
            <person name="Salcher M."/>
            <person name="Ghai R."/>
            <person name="Kavagutti S V."/>
        </authorList>
    </citation>
    <scope>NUCLEOTIDE SEQUENCE</scope>
</reference>
<dbReference type="InterPro" id="IPR036291">
    <property type="entry name" value="NAD(P)-bd_dom_sf"/>
</dbReference>
<protein>
    <submittedName>
        <fullName evidence="3">Unannotated protein</fullName>
    </submittedName>
</protein>
<dbReference type="Gene3D" id="3.40.50.720">
    <property type="entry name" value="NAD(P)-binding Rossmann-like Domain"/>
    <property type="match status" value="1"/>
</dbReference>
<dbReference type="SUPFAM" id="SSF51735">
    <property type="entry name" value="NAD(P)-binding Rossmann-fold domains"/>
    <property type="match status" value="1"/>
</dbReference>
<evidence type="ECO:0000313" key="3">
    <source>
        <dbReference type="EMBL" id="CAB4868706.1"/>
    </source>
</evidence>
<dbReference type="InterPro" id="IPR001509">
    <property type="entry name" value="Epimerase_deHydtase"/>
</dbReference>
<feature type="domain" description="NAD-dependent epimerase/dehydratase" evidence="2">
    <location>
        <begin position="3"/>
        <end position="240"/>
    </location>
</feature>
<dbReference type="AlphaFoldDB" id="A0A6J7DDY2"/>
<comment type="similarity">
    <text evidence="1">Belongs to the NAD(P)-dependent epimerase/dehydratase family.</text>
</comment>
<gene>
    <name evidence="3" type="ORF">UFOPK3444_00600</name>
</gene>
<organism evidence="3">
    <name type="scientific">freshwater metagenome</name>
    <dbReference type="NCBI Taxonomy" id="449393"/>
    <lineage>
        <taxon>unclassified sequences</taxon>
        <taxon>metagenomes</taxon>
        <taxon>ecological metagenomes</taxon>
    </lineage>
</organism>
<accession>A0A6J7DDY2</accession>